<protein>
    <submittedName>
        <fullName evidence="3">Glycosyltransferase involved in cell wall biosynthesis</fullName>
    </submittedName>
</protein>
<gene>
    <name evidence="3" type="ORF">DFJ64_2214</name>
</gene>
<keyword evidence="4" id="KW-1185">Reference proteome</keyword>
<feature type="domain" description="Glycosyltransferase 2-like" evidence="1">
    <location>
        <begin position="6"/>
        <end position="137"/>
    </location>
</feature>
<keyword evidence="3" id="KW-0808">Transferase</keyword>
<dbReference type="Pfam" id="PF00535">
    <property type="entry name" value="Glycos_transf_2"/>
    <property type="match status" value="1"/>
</dbReference>
<accession>A0A3D9VCI9</accession>
<proteinExistence type="predicted"/>
<dbReference type="InterPro" id="IPR029044">
    <property type="entry name" value="Nucleotide-diphossugar_trans"/>
</dbReference>
<sequence length="514" mass="58431">MGVKVSVVIPVYNPGPYLETCLTSVLHQTLPPSEYEVLFIDDGSTDGSTQRLQTVVEQHPHIRLIHAARTGGPGRPRNIGIEAAKGEYVYFLDPDDRLTPRALERMYDMAVRNSADIVIGKVVGHGGRGVPSRLFRESKDSADLIKDNLFGLLTPHKLFRTAFLLRHRLRFPEGPVWLEDHRFVVEAFFLAKKISVLADEVCCHWVKQRGRAHYSARRFDPVKYYKALRAVLDVVDAYTIPGDDRDQLYAHWYHGKMLRLLGGQTFLNRFIRPRRYIQAREIRKLAKERFAPSVEQWLPVSMRVRARLLHAGAYADISRLARAERGLTVVPFLDRVDWDGNQLVVRVTGRLTYADGRPVRFQRNDGRLLWEPPVQLRTPLSDDAFDVTKVIEESRLDIYVRDRQDGGDFAIPTTSHLVPEGSGGLEQLVLQGTARIDVRSGKLGRPLDPGIWDLFVRMETCGWVVQRRLSRPTSVQIQAPQPKRVLGADGTFLVEPYWTALGKLSLRVSVEPPD</sequence>
<comment type="caution">
    <text evidence="3">The sequence shown here is derived from an EMBL/GenBank/DDBJ whole genome shotgun (WGS) entry which is preliminary data.</text>
</comment>
<dbReference type="Pfam" id="PF22181">
    <property type="entry name" value="TarS_linker"/>
    <property type="match status" value="1"/>
</dbReference>
<dbReference type="Gene3D" id="3.90.550.10">
    <property type="entry name" value="Spore Coat Polysaccharide Biosynthesis Protein SpsA, Chain A"/>
    <property type="match status" value="1"/>
</dbReference>
<dbReference type="GO" id="GO:0016758">
    <property type="term" value="F:hexosyltransferase activity"/>
    <property type="evidence" value="ECO:0007669"/>
    <property type="project" value="UniProtKB-ARBA"/>
</dbReference>
<dbReference type="InterPro" id="IPR054028">
    <property type="entry name" value="TarS/TarP_linker"/>
</dbReference>
<evidence type="ECO:0000259" key="1">
    <source>
        <dbReference type="Pfam" id="PF00535"/>
    </source>
</evidence>
<dbReference type="CDD" id="cd00761">
    <property type="entry name" value="Glyco_tranf_GTA_type"/>
    <property type="match status" value="1"/>
</dbReference>
<dbReference type="PANTHER" id="PTHR22916:SF3">
    <property type="entry name" value="UDP-GLCNAC:BETAGAL BETA-1,3-N-ACETYLGLUCOSAMINYLTRANSFERASE-LIKE PROTEIN 1"/>
    <property type="match status" value="1"/>
</dbReference>
<dbReference type="PANTHER" id="PTHR22916">
    <property type="entry name" value="GLYCOSYLTRANSFERASE"/>
    <property type="match status" value="1"/>
</dbReference>
<feature type="domain" description="TarS/TarP linker" evidence="2">
    <location>
        <begin position="221"/>
        <end position="321"/>
    </location>
</feature>
<dbReference type="InterPro" id="IPR001173">
    <property type="entry name" value="Glyco_trans_2-like"/>
</dbReference>
<evidence type="ECO:0000259" key="2">
    <source>
        <dbReference type="Pfam" id="PF22181"/>
    </source>
</evidence>
<dbReference type="OrthoDB" id="2676521at2"/>
<dbReference type="AlphaFoldDB" id="A0A3D9VCI9"/>
<evidence type="ECO:0000313" key="4">
    <source>
        <dbReference type="Proteomes" id="UP000256485"/>
    </source>
</evidence>
<organism evidence="3 4">
    <name type="scientific">Thermasporomyces composti</name>
    <dbReference type="NCBI Taxonomy" id="696763"/>
    <lineage>
        <taxon>Bacteria</taxon>
        <taxon>Bacillati</taxon>
        <taxon>Actinomycetota</taxon>
        <taxon>Actinomycetes</taxon>
        <taxon>Propionibacteriales</taxon>
        <taxon>Nocardioidaceae</taxon>
        <taxon>Thermasporomyces</taxon>
    </lineage>
</organism>
<dbReference type="RefSeq" id="WP_115850362.1">
    <property type="nucleotide sequence ID" value="NZ_QTUC01000001.1"/>
</dbReference>
<reference evidence="3 4" key="1">
    <citation type="submission" date="2018-08" db="EMBL/GenBank/DDBJ databases">
        <title>Sequencing the genomes of 1000 actinobacteria strains.</title>
        <authorList>
            <person name="Klenk H.-P."/>
        </authorList>
    </citation>
    <scope>NUCLEOTIDE SEQUENCE [LARGE SCALE GENOMIC DNA]</scope>
    <source>
        <strain evidence="3 4">DSM 22891</strain>
    </source>
</reference>
<dbReference type="Proteomes" id="UP000256485">
    <property type="component" value="Unassembled WGS sequence"/>
</dbReference>
<evidence type="ECO:0000313" key="3">
    <source>
        <dbReference type="EMBL" id="REF36785.1"/>
    </source>
</evidence>
<dbReference type="EMBL" id="QTUC01000001">
    <property type="protein sequence ID" value="REF36785.1"/>
    <property type="molecule type" value="Genomic_DNA"/>
</dbReference>
<name>A0A3D9VCI9_THECX</name>
<dbReference type="SUPFAM" id="SSF53448">
    <property type="entry name" value="Nucleotide-diphospho-sugar transferases"/>
    <property type="match status" value="1"/>
</dbReference>